<keyword evidence="1" id="KW-0472">Membrane</keyword>
<dbReference type="Gene3D" id="2.160.20.10">
    <property type="entry name" value="Single-stranded right-handed beta-helix, Pectin lyase-like"/>
    <property type="match status" value="1"/>
</dbReference>
<comment type="caution">
    <text evidence="2">The sequence shown here is derived from an EMBL/GenBank/DDBJ whole genome shotgun (WGS) entry which is preliminary data.</text>
</comment>
<dbReference type="InterPro" id="IPR026444">
    <property type="entry name" value="Secre_tail"/>
</dbReference>
<evidence type="ECO:0000313" key="3">
    <source>
        <dbReference type="Proteomes" id="UP000051012"/>
    </source>
</evidence>
<dbReference type="InterPro" id="IPR012334">
    <property type="entry name" value="Pectin_lyas_fold"/>
</dbReference>
<dbReference type="InterPro" id="IPR011050">
    <property type="entry name" value="Pectin_lyase_fold/virulence"/>
</dbReference>
<feature type="transmembrane region" description="Helical" evidence="1">
    <location>
        <begin position="21"/>
        <end position="38"/>
    </location>
</feature>
<name>A0A0S7YG92_UNCT6</name>
<dbReference type="InterPro" id="IPR006626">
    <property type="entry name" value="PbH1"/>
</dbReference>
<proteinExistence type="predicted"/>
<dbReference type="EMBL" id="LJNI01000031">
    <property type="protein sequence ID" value="KPJ73578.1"/>
    <property type="molecule type" value="Genomic_DNA"/>
</dbReference>
<gene>
    <name evidence="2" type="ORF">AMJ52_03395</name>
</gene>
<evidence type="ECO:0008006" key="4">
    <source>
        <dbReference type="Google" id="ProtNLM"/>
    </source>
</evidence>
<protein>
    <recommendedName>
        <fullName evidence="4">Right handed beta helix domain-containing protein</fullName>
    </recommendedName>
</protein>
<dbReference type="Gene3D" id="2.60.40.10">
    <property type="entry name" value="Immunoglobulins"/>
    <property type="match status" value="1"/>
</dbReference>
<keyword evidence="1" id="KW-0812">Transmembrane</keyword>
<dbReference type="SUPFAM" id="SSF51126">
    <property type="entry name" value="Pectin lyase-like"/>
    <property type="match status" value="1"/>
</dbReference>
<dbReference type="Gene3D" id="2.60.40.4070">
    <property type="match status" value="1"/>
</dbReference>
<dbReference type="AlphaFoldDB" id="A0A0S7YG92"/>
<sequence>MKKRCGKVSRTSYEGWSYRENRVTFVVLLLLIIVPVYLNGTTYTVINTNDTGAGSLRWAITQANNNSGPDIIDFNIPGAGPHTIFPLSPLPILWDSAGVFIDGLSEPGASTGANPPSTATLMIVVDGINAGAAHGFWIFNNFTAHNNIIQGLVINNFQQDGIRIQATPYGTFLNTVFCNFIGIGQSGMIPHGNGTNQGQLWAGVNIVCVPETLGLAFDNMVDGNLISDNYAEGVGIASCPPGDVYQNTVFNNYIGTDITGTTDFGNVHDGVYIGEGAHDNIVDGNLISGNDFEGVCIVGYAEIGIYTNSNIVFNNIIGLDIALAPLGNTMDGVSIGQYGNSYQGGFAEHNVIDSNTIAYNGNNGVTVWEQQFYNNFNADHNQIIRNAIYDNTLLGIDLGDNGVTANDGGDPDTGPNDGCNFPIITSANYSGGQTTISGTIDIDTDPTQAIVEIFRARIDPSGYGEGAVYLGFATPDGGGNWSTIVTGLSPGDTVTATTTDLNFNTSEFCNNVVVIDVGIEEDTGGKPVRYDLNQNVPNPFSNTTDIRYQISACPALQGEDGDNSKASLKIYNVIGRLIRQWDDATIKLSDHIIWDGTDNLGREVQPGVYFYRLEIDDFNVTKKMIVTR</sequence>
<evidence type="ECO:0000313" key="2">
    <source>
        <dbReference type="EMBL" id="KPJ73578.1"/>
    </source>
</evidence>
<accession>A0A0S7YG92</accession>
<keyword evidence="1" id="KW-1133">Transmembrane helix</keyword>
<reference evidence="2 3" key="1">
    <citation type="journal article" date="2015" name="Microbiome">
        <title>Genomic resolution of linkages in carbon, nitrogen, and sulfur cycling among widespread estuary sediment bacteria.</title>
        <authorList>
            <person name="Baker B.J."/>
            <person name="Lazar C.S."/>
            <person name="Teske A.P."/>
            <person name="Dick G.J."/>
        </authorList>
    </citation>
    <scope>NUCLEOTIDE SEQUENCE [LARGE SCALE GENOMIC DNA]</scope>
    <source>
        <strain evidence="2">DG_78</strain>
    </source>
</reference>
<dbReference type="Proteomes" id="UP000051012">
    <property type="component" value="Unassembled WGS sequence"/>
</dbReference>
<organism evidence="2 3">
    <name type="scientific">candidate division TA06 bacterium DG_78</name>
    <dbReference type="NCBI Taxonomy" id="1703772"/>
    <lineage>
        <taxon>Bacteria</taxon>
        <taxon>Bacteria division TA06</taxon>
    </lineage>
</organism>
<dbReference type="SMART" id="SM00710">
    <property type="entry name" value="PbH1"/>
    <property type="match status" value="6"/>
</dbReference>
<dbReference type="NCBIfam" id="TIGR04183">
    <property type="entry name" value="Por_Secre_tail"/>
    <property type="match status" value="1"/>
</dbReference>
<evidence type="ECO:0000256" key="1">
    <source>
        <dbReference type="SAM" id="Phobius"/>
    </source>
</evidence>
<dbReference type="InterPro" id="IPR013783">
    <property type="entry name" value="Ig-like_fold"/>
</dbReference>